<dbReference type="InterPro" id="IPR027806">
    <property type="entry name" value="HARBI1_dom"/>
</dbReference>
<dbReference type="GO" id="GO:0046872">
    <property type="term" value="F:metal ion binding"/>
    <property type="evidence" value="ECO:0007669"/>
    <property type="project" value="UniProtKB-KW"/>
</dbReference>
<evidence type="ECO:0000256" key="2">
    <source>
        <dbReference type="ARBA" id="ARBA00004123"/>
    </source>
</evidence>
<comment type="caution">
    <text evidence="9">The sequence shown here is derived from an EMBL/GenBank/DDBJ whole genome shotgun (WGS) entry which is preliminary data.</text>
</comment>
<comment type="subcellular location">
    <subcellularLocation>
        <location evidence="2">Nucleus</location>
    </subcellularLocation>
</comment>
<evidence type="ECO:0000256" key="4">
    <source>
        <dbReference type="ARBA" id="ARBA00022722"/>
    </source>
</evidence>
<evidence type="ECO:0000256" key="1">
    <source>
        <dbReference type="ARBA" id="ARBA00001968"/>
    </source>
</evidence>
<dbReference type="PANTHER" id="PTHR22930">
    <property type="match status" value="1"/>
</dbReference>
<protein>
    <recommendedName>
        <fullName evidence="8">DDE Tnp4 domain-containing protein</fullName>
    </recommendedName>
</protein>
<evidence type="ECO:0000256" key="6">
    <source>
        <dbReference type="ARBA" id="ARBA00022801"/>
    </source>
</evidence>
<gene>
    <name evidence="9" type="ORF">RirG_135300</name>
</gene>
<comment type="cofactor">
    <cofactor evidence="1">
        <name>a divalent metal cation</name>
        <dbReference type="ChEBI" id="CHEBI:60240"/>
    </cofactor>
</comment>
<dbReference type="HOGENOM" id="CLU_1571490_0_0_1"/>
<evidence type="ECO:0000256" key="3">
    <source>
        <dbReference type="ARBA" id="ARBA00006958"/>
    </source>
</evidence>
<keyword evidence="6" id="KW-0378">Hydrolase</keyword>
<dbReference type="STRING" id="1432141.A0A015KYU3"/>
<keyword evidence="10" id="KW-1185">Reference proteome</keyword>
<evidence type="ECO:0000313" key="9">
    <source>
        <dbReference type="EMBL" id="EXX65226.1"/>
    </source>
</evidence>
<dbReference type="PANTHER" id="PTHR22930:SF85">
    <property type="entry name" value="GH03217P-RELATED"/>
    <property type="match status" value="1"/>
</dbReference>
<dbReference type="Proteomes" id="UP000022910">
    <property type="component" value="Unassembled WGS sequence"/>
</dbReference>
<accession>A0A015KYU3</accession>
<dbReference type="InterPro" id="IPR045249">
    <property type="entry name" value="HARBI1-like"/>
</dbReference>
<dbReference type="GO" id="GO:0016787">
    <property type="term" value="F:hydrolase activity"/>
    <property type="evidence" value="ECO:0007669"/>
    <property type="project" value="UniProtKB-KW"/>
</dbReference>
<sequence length="186" mass="21844">MSRRVQTQRPESVRNIAIFWTFSGHTDIFRMGIPGSVHDAQVYANSDFFLNKAKYIEGDDYVLGDSAYPISSFLITPFKNPFNYRQRQFNFIHSKHRVVVEHAFGRLKARFKALKELSVKDIKTAIKLADCAILLHNFLEICGEIWEINDQNNDDDDNYNDQYDWEDESDEILKLEGELKRERMLN</sequence>
<keyword evidence="4" id="KW-0540">Nuclease</keyword>
<dbReference type="OrthoDB" id="2276543at2759"/>
<name>A0A015KYU3_RHIIW</name>
<dbReference type="GO" id="GO:0005634">
    <property type="term" value="C:nucleus"/>
    <property type="evidence" value="ECO:0007669"/>
    <property type="project" value="UniProtKB-SubCell"/>
</dbReference>
<evidence type="ECO:0000313" key="10">
    <source>
        <dbReference type="Proteomes" id="UP000022910"/>
    </source>
</evidence>
<dbReference type="Pfam" id="PF13359">
    <property type="entry name" value="DDE_Tnp_4"/>
    <property type="match status" value="1"/>
</dbReference>
<evidence type="ECO:0000259" key="8">
    <source>
        <dbReference type="Pfam" id="PF13359"/>
    </source>
</evidence>
<reference evidence="9 10" key="1">
    <citation type="submission" date="2014-02" db="EMBL/GenBank/DDBJ databases">
        <title>Single nucleus genome sequencing reveals high similarity among nuclei of an endomycorrhizal fungus.</title>
        <authorList>
            <person name="Lin K."/>
            <person name="Geurts R."/>
            <person name="Zhang Z."/>
            <person name="Limpens E."/>
            <person name="Saunders D.G."/>
            <person name="Mu D."/>
            <person name="Pang E."/>
            <person name="Cao H."/>
            <person name="Cha H."/>
            <person name="Lin T."/>
            <person name="Zhou Q."/>
            <person name="Shang Y."/>
            <person name="Li Y."/>
            <person name="Ivanov S."/>
            <person name="Sharma T."/>
            <person name="Velzen R.V."/>
            <person name="Ruijter N.D."/>
            <person name="Aanen D.K."/>
            <person name="Win J."/>
            <person name="Kamoun S."/>
            <person name="Bisseling T."/>
            <person name="Huang S."/>
        </authorList>
    </citation>
    <scope>NUCLEOTIDE SEQUENCE [LARGE SCALE GENOMIC DNA]</scope>
    <source>
        <strain evidence="10">DAOM197198w</strain>
    </source>
</reference>
<comment type="similarity">
    <text evidence="3">Belongs to the HARBI1 family.</text>
</comment>
<proteinExistence type="inferred from homology"/>
<evidence type="ECO:0000256" key="7">
    <source>
        <dbReference type="ARBA" id="ARBA00023242"/>
    </source>
</evidence>
<keyword evidence="7" id="KW-0539">Nucleus</keyword>
<evidence type="ECO:0000256" key="5">
    <source>
        <dbReference type="ARBA" id="ARBA00022723"/>
    </source>
</evidence>
<feature type="domain" description="DDE Tnp4" evidence="8">
    <location>
        <begin position="30"/>
        <end position="137"/>
    </location>
</feature>
<keyword evidence="5" id="KW-0479">Metal-binding</keyword>
<dbReference type="EMBL" id="JEMT01022450">
    <property type="protein sequence ID" value="EXX65226.1"/>
    <property type="molecule type" value="Genomic_DNA"/>
</dbReference>
<dbReference type="GO" id="GO:0004518">
    <property type="term" value="F:nuclease activity"/>
    <property type="evidence" value="ECO:0007669"/>
    <property type="project" value="UniProtKB-KW"/>
</dbReference>
<organism evidence="9 10">
    <name type="scientific">Rhizophagus irregularis (strain DAOM 197198w)</name>
    <name type="common">Glomus intraradices</name>
    <dbReference type="NCBI Taxonomy" id="1432141"/>
    <lineage>
        <taxon>Eukaryota</taxon>
        <taxon>Fungi</taxon>
        <taxon>Fungi incertae sedis</taxon>
        <taxon>Mucoromycota</taxon>
        <taxon>Glomeromycotina</taxon>
        <taxon>Glomeromycetes</taxon>
        <taxon>Glomerales</taxon>
        <taxon>Glomeraceae</taxon>
        <taxon>Rhizophagus</taxon>
    </lineage>
</organism>
<dbReference type="AlphaFoldDB" id="A0A015KYU3"/>